<dbReference type="Gene3D" id="3.40.50.720">
    <property type="entry name" value="NAD(P)-binding Rossmann-like Domain"/>
    <property type="match status" value="2"/>
</dbReference>
<reference evidence="14 15" key="1">
    <citation type="journal article" date="2016" name="Int. J. Syst. Evol. Microbiol.">
        <title>Paraphotobacterium marinum gen. nov., sp. nov., a member of the family Vibrionaceae, isolated from surface seawater.</title>
        <authorList>
            <person name="Huang Z."/>
            <person name="Dong C."/>
            <person name="Shao Z."/>
        </authorList>
    </citation>
    <scope>NUCLEOTIDE SEQUENCE [LARGE SCALE GENOMIC DNA]</scope>
    <source>
        <strain evidence="14 15">NSCS20N07D</strain>
    </source>
</reference>
<evidence type="ECO:0000256" key="6">
    <source>
        <dbReference type="ARBA" id="ARBA00021582"/>
    </source>
</evidence>
<dbReference type="GO" id="GO:0047545">
    <property type="term" value="F:(S)-2-hydroxyglutarate dehydrogenase activity"/>
    <property type="evidence" value="ECO:0007669"/>
    <property type="project" value="UniProtKB-ARBA"/>
</dbReference>
<evidence type="ECO:0000256" key="3">
    <source>
        <dbReference type="ARBA" id="ARBA00005854"/>
    </source>
</evidence>
<dbReference type="EC" id="1.1.1.95" evidence="5"/>
<dbReference type="InterPro" id="IPR029752">
    <property type="entry name" value="D-isomer_DH_CS1"/>
</dbReference>
<dbReference type="InterPro" id="IPR029753">
    <property type="entry name" value="D-isomer_DH_CS"/>
</dbReference>
<dbReference type="UniPathway" id="UPA00135">
    <property type="reaction ID" value="UER00196"/>
</dbReference>
<evidence type="ECO:0000256" key="4">
    <source>
        <dbReference type="ARBA" id="ARBA00013001"/>
    </source>
</evidence>
<dbReference type="RefSeq" id="WP_089072794.1">
    <property type="nucleotide sequence ID" value="NZ_CBCSAM010000005.1"/>
</dbReference>
<dbReference type="PROSITE" id="PS51671">
    <property type="entry name" value="ACT"/>
    <property type="match status" value="1"/>
</dbReference>
<dbReference type="SUPFAM" id="SSF51735">
    <property type="entry name" value="NAD(P)-binding Rossmann-fold domains"/>
    <property type="match status" value="1"/>
</dbReference>
<dbReference type="PROSITE" id="PS00671">
    <property type="entry name" value="D_2_HYDROXYACID_DH_3"/>
    <property type="match status" value="1"/>
</dbReference>
<dbReference type="CDD" id="cd12176">
    <property type="entry name" value="PGDH_3"/>
    <property type="match status" value="1"/>
</dbReference>
<evidence type="ECO:0000256" key="1">
    <source>
        <dbReference type="ARBA" id="ARBA00003800"/>
    </source>
</evidence>
<dbReference type="AlphaFoldDB" id="A0A220VBW0"/>
<dbReference type="InterPro" id="IPR006140">
    <property type="entry name" value="D-isomer_DH_NAD-bd"/>
</dbReference>
<evidence type="ECO:0000259" key="13">
    <source>
        <dbReference type="PROSITE" id="PS51671"/>
    </source>
</evidence>
<dbReference type="GO" id="GO:0051287">
    <property type="term" value="F:NAD binding"/>
    <property type="evidence" value="ECO:0007669"/>
    <property type="project" value="InterPro"/>
</dbReference>
<dbReference type="InterPro" id="IPR054480">
    <property type="entry name" value="AHAS_small-like_ACT"/>
</dbReference>
<comment type="catalytic activity">
    <reaction evidence="10">
        <text>(R)-2-hydroxyglutarate + NAD(+) = 2-oxoglutarate + NADH + H(+)</text>
        <dbReference type="Rhea" id="RHEA:49612"/>
        <dbReference type="ChEBI" id="CHEBI:15378"/>
        <dbReference type="ChEBI" id="CHEBI:15801"/>
        <dbReference type="ChEBI" id="CHEBI:16810"/>
        <dbReference type="ChEBI" id="CHEBI:57540"/>
        <dbReference type="ChEBI" id="CHEBI:57945"/>
        <dbReference type="EC" id="1.1.1.399"/>
    </reaction>
</comment>
<dbReference type="SUPFAM" id="SSF52283">
    <property type="entry name" value="Formate/glycerate dehydrogenase catalytic domain-like"/>
    <property type="match status" value="1"/>
</dbReference>
<dbReference type="InterPro" id="IPR006139">
    <property type="entry name" value="D-isomer_2_OHA_DH_cat_dom"/>
</dbReference>
<evidence type="ECO:0000256" key="8">
    <source>
        <dbReference type="ARBA" id="ARBA00023027"/>
    </source>
</evidence>
<organism evidence="14 15">
    <name type="scientific">Paraphotobacterium marinum</name>
    <dbReference type="NCBI Taxonomy" id="1755811"/>
    <lineage>
        <taxon>Bacteria</taxon>
        <taxon>Pseudomonadati</taxon>
        <taxon>Pseudomonadota</taxon>
        <taxon>Gammaproteobacteria</taxon>
        <taxon>Vibrionales</taxon>
        <taxon>Vibrionaceae</taxon>
        <taxon>Paraphotobacterium</taxon>
    </lineage>
</organism>
<dbReference type="InterPro" id="IPR050418">
    <property type="entry name" value="D-iso_2-hydroxyacid_DH_PdxB"/>
</dbReference>
<dbReference type="Proteomes" id="UP000242175">
    <property type="component" value="Chromosome large"/>
</dbReference>
<dbReference type="CDD" id="cd04901">
    <property type="entry name" value="ACT_3PGDH"/>
    <property type="match status" value="1"/>
</dbReference>
<dbReference type="Pfam" id="PF00389">
    <property type="entry name" value="2-Hacid_dh"/>
    <property type="match status" value="1"/>
</dbReference>
<protein>
    <recommendedName>
        <fullName evidence="6">D-3-phosphoglycerate dehydrogenase</fullName>
        <ecNumber evidence="4">1.1.1.399</ecNumber>
        <ecNumber evidence="5">1.1.1.95</ecNumber>
    </recommendedName>
    <alternativeName>
        <fullName evidence="9">2-oxoglutarate reductase</fullName>
    </alternativeName>
</protein>
<comment type="function">
    <text evidence="1">Catalyzes the reversible oxidation of 3-phospho-D-glycerate to 3-phosphonooxypyruvate, the first step of the phosphorylated L-serine biosynthesis pathway. Also catalyzes the reversible oxidation of 2-hydroxyglutarate to 2-oxoglutarate.</text>
</comment>
<keyword evidence="7 12" id="KW-0560">Oxidoreductase</keyword>
<sequence>MLSLSKDKIKILLLEGISENVVNTLKSAGYTSITYYESAISEDELIKIIPSYHFIGIRSRTHLNDKVLKVASKLIAIGCFCIGTNQVDLIKSSNMGIPIFNAPFSNTRSVAELVLAEAILLLRQVPSKNTAAHSNVWLKSANNCFEARNKVLGIIGYGHIGTQLGVIAENIGFKVIFFDLLTKLPLGNARQVSSLNDLLSQSDVVSLHVPETNQTHHMITKKELDLMKKGSVIINAARGNLINIEHLKTSLDENHILGAAIDVFPIEPENNQEKFQSVLCGQNNVILTPHIGGSTQEAQIKIADEVAQKLIKYSDNGSTITAVNFPEVNLPHQKNCSRVIHVHQNIPGILNQINAVCAAHNINILAQYLQTKDDLGYVVFDLDITDAKTIYQEIQSIPGTLKTRILH</sequence>
<dbReference type="OrthoDB" id="9805416at2"/>
<dbReference type="InterPro" id="IPR036291">
    <property type="entry name" value="NAD(P)-bd_dom_sf"/>
</dbReference>
<accession>A0A220VBW0</accession>
<dbReference type="PANTHER" id="PTHR43761:SF1">
    <property type="entry name" value="D-ISOMER SPECIFIC 2-HYDROXYACID DEHYDROGENASE CATALYTIC DOMAIN-CONTAINING PROTEIN-RELATED"/>
    <property type="match status" value="1"/>
</dbReference>
<dbReference type="FunFam" id="3.40.50.720:FF:000041">
    <property type="entry name" value="D-3-phosphoglycerate dehydrogenase"/>
    <property type="match status" value="1"/>
</dbReference>
<evidence type="ECO:0000256" key="12">
    <source>
        <dbReference type="RuleBase" id="RU003719"/>
    </source>
</evidence>
<evidence type="ECO:0000256" key="11">
    <source>
        <dbReference type="ARBA" id="ARBA00048731"/>
    </source>
</evidence>
<dbReference type="PROSITE" id="PS00065">
    <property type="entry name" value="D_2_HYDROXYACID_DH_1"/>
    <property type="match status" value="1"/>
</dbReference>
<dbReference type="SUPFAM" id="SSF55021">
    <property type="entry name" value="ACT-like"/>
    <property type="match status" value="1"/>
</dbReference>
<proteinExistence type="inferred from homology"/>
<evidence type="ECO:0000313" key="15">
    <source>
        <dbReference type="Proteomes" id="UP000242175"/>
    </source>
</evidence>
<comment type="similarity">
    <text evidence="3 12">Belongs to the D-isomer specific 2-hydroxyacid dehydrogenase family.</text>
</comment>
<keyword evidence="8" id="KW-0520">NAD</keyword>
<evidence type="ECO:0000256" key="7">
    <source>
        <dbReference type="ARBA" id="ARBA00023002"/>
    </source>
</evidence>
<dbReference type="KEGG" id="pmai:CF386_01855"/>
<comment type="catalytic activity">
    <reaction evidence="11">
        <text>(2R)-3-phosphoglycerate + NAD(+) = 3-phosphooxypyruvate + NADH + H(+)</text>
        <dbReference type="Rhea" id="RHEA:12641"/>
        <dbReference type="ChEBI" id="CHEBI:15378"/>
        <dbReference type="ChEBI" id="CHEBI:18110"/>
        <dbReference type="ChEBI" id="CHEBI:57540"/>
        <dbReference type="ChEBI" id="CHEBI:57945"/>
        <dbReference type="ChEBI" id="CHEBI:58272"/>
        <dbReference type="EC" id="1.1.1.95"/>
    </reaction>
</comment>
<dbReference type="EC" id="1.1.1.399" evidence="4"/>
<dbReference type="Pfam" id="PF22629">
    <property type="entry name" value="ACT_AHAS_ss"/>
    <property type="match status" value="1"/>
</dbReference>
<dbReference type="InterPro" id="IPR045865">
    <property type="entry name" value="ACT-like_dom_sf"/>
</dbReference>
<dbReference type="GO" id="GO:0004617">
    <property type="term" value="F:phosphoglycerate dehydrogenase activity"/>
    <property type="evidence" value="ECO:0007669"/>
    <property type="project" value="UniProtKB-EC"/>
</dbReference>
<evidence type="ECO:0000256" key="10">
    <source>
        <dbReference type="ARBA" id="ARBA00048126"/>
    </source>
</evidence>
<evidence type="ECO:0000313" key="14">
    <source>
        <dbReference type="EMBL" id="ASK77884.1"/>
    </source>
</evidence>
<gene>
    <name evidence="14" type="ORF">CF386_01855</name>
</gene>
<dbReference type="EMBL" id="CP022355">
    <property type="protein sequence ID" value="ASK77884.1"/>
    <property type="molecule type" value="Genomic_DNA"/>
</dbReference>
<dbReference type="GO" id="GO:0006564">
    <property type="term" value="P:L-serine biosynthetic process"/>
    <property type="evidence" value="ECO:0007669"/>
    <property type="project" value="UniProtKB-ARBA"/>
</dbReference>
<feature type="domain" description="ACT" evidence="13">
    <location>
        <begin position="338"/>
        <end position="407"/>
    </location>
</feature>
<dbReference type="Pfam" id="PF02826">
    <property type="entry name" value="2-Hacid_dh_C"/>
    <property type="match status" value="1"/>
</dbReference>
<dbReference type="PANTHER" id="PTHR43761">
    <property type="entry name" value="D-ISOMER SPECIFIC 2-HYDROXYACID DEHYDROGENASE FAMILY PROTEIN (AFU_ORTHOLOGUE AFUA_1G13630)"/>
    <property type="match status" value="1"/>
</dbReference>
<evidence type="ECO:0000256" key="9">
    <source>
        <dbReference type="ARBA" id="ARBA00030455"/>
    </source>
</evidence>
<name>A0A220VBW0_9GAMM</name>
<comment type="pathway">
    <text evidence="2">Amino-acid biosynthesis; L-serine biosynthesis; L-serine from 3-phospho-D-glycerate: step 1/3.</text>
</comment>
<keyword evidence="15" id="KW-1185">Reference proteome</keyword>
<dbReference type="InterPro" id="IPR002912">
    <property type="entry name" value="ACT_dom"/>
</dbReference>
<evidence type="ECO:0000256" key="5">
    <source>
        <dbReference type="ARBA" id="ARBA00013143"/>
    </source>
</evidence>
<dbReference type="Gene3D" id="3.30.70.260">
    <property type="match status" value="1"/>
</dbReference>
<dbReference type="NCBIfam" id="NF008759">
    <property type="entry name" value="PRK11790.1"/>
    <property type="match status" value="1"/>
</dbReference>
<evidence type="ECO:0000256" key="2">
    <source>
        <dbReference type="ARBA" id="ARBA00005216"/>
    </source>
</evidence>